<name>A0A086QS03_TOXGO</name>
<evidence type="ECO:0000313" key="2">
    <source>
        <dbReference type="EMBL" id="KFH15385.1"/>
    </source>
</evidence>
<organism evidence="2 3">
    <name type="scientific">Toxoplasma gondii MAS</name>
    <dbReference type="NCBI Taxonomy" id="943118"/>
    <lineage>
        <taxon>Eukaryota</taxon>
        <taxon>Sar</taxon>
        <taxon>Alveolata</taxon>
        <taxon>Apicomplexa</taxon>
        <taxon>Conoidasida</taxon>
        <taxon>Coccidia</taxon>
        <taxon>Eucoccidiorida</taxon>
        <taxon>Eimeriorina</taxon>
        <taxon>Sarcocystidae</taxon>
        <taxon>Toxoplasma</taxon>
    </lineage>
</organism>
<comment type="caution">
    <text evidence="2">The sequence shown here is derived from an EMBL/GenBank/DDBJ whole genome shotgun (WGS) entry which is preliminary data.</text>
</comment>
<evidence type="ECO:0000256" key="1">
    <source>
        <dbReference type="SAM" id="MobiDB-lite"/>
    </source>
</evidence>
<feature type="region of interest" description="Disordered" evidence="1">
    <location>
        <begin position="1"/>
        <end position="20"/>
    </location>
</feature>
<dbReference type="VEuPathDB" id="ToxoDB:TGMAS_261970A"/>
<sequence>MYKDQSASEEGRLAAQGKRTADRCRTSCLPVDGQRTAVASSRKHSFCCFSVYEAPRSSLVSRQTTDSFLKAFHFHIPAAHRNACSFLPQSCLAAGCSRLHARSLVRFHMQRRRTITVEKRG</sequence>
<dbReference type="Proteomes" id="UP000028821">
    <property type="component" value="Unassembled WGS sequence"/>
</dbReference>
<gene>
    <name evidence="2" type="ORF">TGMAS_261970A</name>
</gene>
<evidence type="ECO:0000313" key="3">
    <source>
        <dbReference type="Proteomes" id="UP000028821"/>
    </source>
</evidence>
<accession>A0A086QS03</accession>
<dbReference type="AlphaFoldDB" id="A0A086QS03"/>
<proteinExistence type="predicted"/>
<protein>
    <submittedName>
        <fullName evidence="2">Uncharacterized protein</fullName>
    </submittedName>
</protein>
<reference evidence="2 3" key="1">
    <citation type="submission" date="2014-04" db="EMBL/GenBank/DDBJ databases">
        <authorList>
            <person name="Sibley D."/>
            <person name="Venepally P."/>
            <person name="Karamycheva S."/>
            <person name="Hadjithomas M."/>
            <person name="Khan A."/>
            <person name="Brunk B."/>
            <person name="Roos D."/>
            <person name="Caler E."/>
            <person name="Lorenzi H."/>
        </authorList>
    </citation>
    <scope>NUCLEOTIDE SEQUENCE [LARGE SCALE GENOMIC DNA]</scope>
    <source>
        <strain evidence="2 3">MAS</strain>
    </source>
</reference>
<dbReference type="EMBL" id="AEXC02000907">
    <property type="protein sequence ID" value="KFH15385.1"/>
    <property type="molecule type" value="Genomic_DNA"/>
</dbReference>